<accession>A0A2P2QP73</accession>
<dbReference type="AlphaFoldDB" id="A0A2P2QP73"/>
<organism evidence="1">
    <name type="scientific">Rhizophora mucronata</name>
    <name type="common">Asiatic mangrove</name>
    <dbReference type="NCBI Taxonomy" id="61149"/>
    <lineage>
        <taxon>Eukaryota</taxon>
        <taxon>Viridiplantae</taxon>
        <taxon>Streptophyta</taxon>
        <taxon>Embryophyta</taxon>
        <taxon>Tracheophyta</taxon>
        <taxon>Spermatophyta</taxon>
        <taxon>Magnoliopsida</taxon>
        <taxon>eudicotyledons</taxon>
        <taxon>Gunneridae</taxon>
        <taxon>Pentapetalae</taxon>
        <taxon>rosids</taxon>
        <taxon>fabids</taxon>
        <taxon>Malpighiales</taxon>
        <taxon>Rhizophoraceae</taxon>
        <taxon>Rhizophora</taxon>
    </lineage>
</organism>
<evidence type="ECO:0000313" key="1">
    <source>
        <dbReference type="EMBL" id="MBX68783.1"/>
    </source>
</evidence>
<reference evidence="1" key="1">
    <citation type="submission" date="2018-02" db="EMBL/GenBank/DDBJ databases">
        <title>Rhizophora mucronata_Transcriptome.</title>
        <authorList>
            <person name="Meera S.P."/>
            <person name="Sreeshan A."/>
            <person name="Augustine A."/>
        </authorList>
    </citation>
    <scope>NUCLEOTIDE SEQUENCE</scope>
    <source>
        <tissue evidence="1">Leaf</tissue>
    </source>
</reference>
<protein>
    <submittedName>
        <fullName evidence="1">Uncharacterized protein</fullName>
    </submittedName>
</protein>
<sequence length="67" mass="7988">MCLIWYHYHQKLEYIVGEEKFAEYFHQVHGQARGTIKASNEAYSFAASQHPRLKEIERTDLVLVHLR</sequence>
<name>A0A2P2QP73_RHIMU</name>
<proteinExistence type="predicted"/>
<dbReference type="EMBL" id="GGEC01088299">
    <property type="protein sequence ID" value="MBX68783.1"/>
    <property type="molecule type" value="Transcribed_RNA"/>
</dbReference>